<keyword evidence="2 5" id="KW-0690">Ribosome biogenesis</keyword>
<dbReference type="InterPro" id="IPR012337">
    <property type="entry name" value="RNaseH-like_sf"/>
</dbReference>
<dbReference type="GO" id="GO:0016788">
    <property type="term" value="F:hydrolase activity, acting on ester bonds"/>
    <property type="evidence" value="ECO:0007669"/>
    <property type="project" value="UniProtKB-UniRule"/>
</dbReference>
<dbReference type="EMBL" id="LWBP01000112">
    <property type="protein sequence ID" value="OQP62948.1"/>
    <property type="molecule type" value="Genomic_DNA"/>
</dbReference>
<dbReference type="Proteomes" id="UP000192276">
    <property type="component" value="Unassembled WGS sequence"/>
</dbReference>
<evidence type="ECO:0000259" key="6">
    <source>
        <dbReference type="SMART" id="SM00732"/>
    </source>
</evidence>
<dbReference type="PANTHER" id="PTHR33317:SF4">
    <property type="entry name" value="POLYNUCLEOTIDYL TRANSFERASE, RIBONUCLEASE H-LIKE SUPERFAMILY PROTEIN"/>
    <property type="match status" value="1"/>
</dbReference>
<evidence type="ECO:0000256" key="1">
    <source>
        <dbReference type="ARBA" id="ARBA00022490"/>
    </source>
</evidence>
<protein>
    <recommendedName>
        <fullName evidence="5">Putative pre-16S rRNA nuclease</fullName>
        <ecNumber evidence="5">3.1.-.-</ecNumber>
    </recommendedName>
</protein>
<organism evidence="7 8">
    <name type="scientific">Niastella populi</name>
    <dbReference type="NCBI Taxonomy" id="550983"/>
    <lineage>
        <taxon>Bacteria</taxon>
        <taxon>Pseudomonadati</taxon>
        <taxon>Bacteroidota</taxon>
        <taxon>Chitinophagia</taxon>
        <taxon>Chitinophagales</taxon>
        <taxon>Chitinophagaceae</taxon>
        <taxon>Niastella</taxon>
    </lineage>
</organism>
<accession>A0A1V9FXE2</accession>
<dbReference type="NCBIfam" id="TIGR00250">
    <property type="entry name" value="RNAse_H_YqgF"/>
    <property type="match status" value="1"/>
</dbReference>
<sequence>MARILSIDYGKKRTGIAVTDPLQIIATGLTTVETPQLFKFLKEYFAKEQVELIIMGEPKNMDDSDTHATPLVKQAVARLKKEFPAIPVKMVDERFTSKMASQAMIDMGMKKKQRQNKALVDEIAATILLQEYLRSIS</sequence>
<evidence type="ECO:0000313" key="7">
    <source>
        <dbReference type="EMBL" id="OQP62948.1"/>
    </source>
</evidence>
<comment type="subcellular location">
    <subcellularLocation>
        <location evidence="5">Cytoplasm</location>
    </subcellularLocation>
</comment>
<dbReference type="GO" id="GO:0000967">
    <property type="term" value="P:rRNA 5'-end processing"/>
    <property type="evidence" value="ECO:0007669"/>
    <property type="project" value="UniProtKB-UniRule"/>
</dbReference>
<dbReference type="OrthoDB" id="9796140at2"/>
<dbReference type="AlphaFoldDB" id="A0A1V9FXE2"/>
<proteinExistence type="inferred from homology"/>
<gene>
    <name evidence="7" type="ORF">A4R26_17360</name>
</gene>
<keyword evidence="3 5" id="KW-0540">Nuclease</keyword>
<dbReference type="GO" id="GO:0004518">
    <property type="term" value="F:nuclease activity"/>
    <property type="evidence" value="ECO:0007669"/>
    <property type="project" value="UniProtKB-KW"/>
</dbReference>
<dbReference type="HAMAP" id="MF_00651">
    <property type="entry name" value="Nuclease_YqgF"/>
    <property type="match status" value="1"/>
</dbReference>
<dbReference type="GO" id="GO:0005829">
    <property type="term" value="C:cytosol"/>
    <property type="evidence" value="ECO:0007669"/>
    <property type="project" value="TreeGrafter"/>
</dbReference>
<dbReference type="PANTHER" id="PTHR33317">
    <property type="entry name" value="POLYNUCLEOTIDYL TRANSFERASE, RIBONUCLEASE H-LIKE SUPERFAMILY PROTEIN"/>
    <property type="match status" value="1"/>
</dbReference>
<comment type="caution">
    <text evidence="7">The sequence shown here is derived from an EMBL/GenBank/DDBJ whole genome shotgun (WGS) entry which is preliminary data.</text>
</comment>
<dbReference type="InterPro" id="IPR006641">
    <property type="entry name" value="YqgF/RNaseH-like_dom"/>
</dbReference>
<reference evidence="8" key="1">
    <citation type="submission" date="2016-04" db="EMBL/GenBank/DDBJ databases">
        <authorList>
            <person name="Chen L."/>
            <person name="Zhuang W."/>
            <person name="Wang G."/>
        </authorList>
    </citation>
    <scope>NUCLEOTIDE SEQUENCE [LARGE SCALE GENOMIC DNA]</scope>
    <source>
        <strain evidence="8">208</strain>
    </source>
</reference>
<dbReference type="Pfam" id="PF03652">
    <property type="entry name" value="RuvX"/>
    <property type="match status" value="1"/>
</dbReference>
<dbReference type="SMART" id="SM00732">
    <property type="entry name" value="YqgFc"/>
    <property type="match status" value="1"/>
</dbReference>
<evidence type="ECO:0000256" key="3">
    <source>
        <dbReference type="ARBA" id="ARBA00022722"/>
    </source>
</evidence>
<dbReference type="CDD" id="cd16964">
    <property type="entry name" value="YqgF"/>
    <property type="match status" value="1"/>
</dbReference>
<comment type="similarity">
    <text evidence="5">Belongs to the YqgF HJR family.</text>
</comment>
<dbReference type="EC" id="3.1.-.-" evidence="5"/>
<evidence type="ECO:0000313" key="8">
    <source>
        <dbReference type="Proteomes" id="UP000192276"/>
    </source>
</evidence>
<name>A0A1V9FXE2_9BACT</name>
<evidence type="ECO:0000256" key="2">
    <source>
        <dbReference type="ARBA" id="ARBA00022517"/>
    </source>
</evidence>
<dbReference type="STRING" id="550983.A4R26_17360"/>
<keyword evidence="7" id="KW-0347">Helicase</keyword>
<feature type="domain" description="YqgF/RNase H-like" evidence="6">
    <location>
        <begin position="2"/>
        <end position="100"/>
    </location>
</feature>
<keyword evidence="7" id="KW-0547">Nucleotide-binding</keyword>
<dbReference type="Gene3D" id="3.30.420.140">
    <property type="entry name" value="YqgF/RNase H-like domain"/>
    <property type="match status" value="1"/>
</dbReference>
<evidence type="ECO:0000256" key="5">
    <source>
        <dbReference type="HAMAP-Rule" id="MF_00651"/>
    </source>
</evidence>
<keyword evidence="7" id="KW-0067">ATP-binding</keyword>
<dbReference type="InterPro" id="IPR005227">
    <property type="entry name" value="YqgF"/>
</dbReference>
<dbReference type="RefSeq" id="WP_081163830.1">
    <property type="nucleotide sequence ID" value="NZ_LWBP01000112.1"/>
</dbReference>
<comment type="function">
    <text evidence="5">Could be a nuclease involved in processing of the 5'-end of pre-16S rRNA.</text>
</comment>
<dbReference type="GO" id="GO:0004386">
    <property type="term" value="F:helicase activity"/>
    <property type="evidence" value="ECO:0007669"/>
    <property type="project" value="UniProtKB-KW"/>
</dbReference>
<dbReference type="SUPFAM" id="SSF53098">
    <property type="entry name" value="Ribonuclease H-like"/>
    <property type="match status" value="1"/>
</dbReference>
<dbReference type="InterPro" id="IPR037027">
    <property type="entry name" value="YqgF/RNaseH-like_dom_sf"/>
</dbReference>
<keyword evidence="1 5" id="KW-0963">Cytoplasm</keyword>
<keyword evidence="8" id="KW-1185">Reference proteome</keyword>
<evidence type="ECO:0000256" key="4">
    <source>
        <dbReference type="ARBA" id="ARBA00022801"/>
    </source>
</evidence>
<keyword evidence="4 5" id="KW-0378">Hydrolase</keyword>